<evidence type="ECO:0000313" key="2">
    <source>
        <dbReference type="Proteomes" id="UP001634394"/>
    </source>
</evidence>
<feature type="non-terminal residue" evidence="1">
    <location>
        <position position="1"/>
    </location>
</feature>
<dbReference type="AlphaFoldDB" id="A0ABD3W2Y3"/>
<comment type="caution">
    <text evidence="1">The sequence shown here is derived from an EMBL/GenBank/DDBJ whole genome shotgun (WGS) entry which is preliminary data.</text>
</comment>
<name>A0ABD3W2Y3_SINWO</name>
<protein>
    <submittedName>
        <fullName evidence="1">Uncharacterized protein</fullName>
    </submittedName>
</protein>
<organism evidence="1 2">
    <name type="scientific">Sinanodonta woodiana</name>
    <name type="common">Chinese pond mussel</name>
    <name type="synonym">Anodonta woodiana</name>
    <dbReference type="NCBI Taxonomy" id="1069815"/>
    <lineage>
        <taxon>Eukaryota</taxon>
        <taxon>Metazoa</taxon>
        <taxon>Spiralia</taxon>
        <taxon>Lophotrochozoa</taxon>
        <taxon>Mollusca</taxon>
        <taxon>Bivalvia</taxon>
        <taxon>Autobranchia</taxon>
        <taxon>Heteroconchia</taxon>
        <taxon>Palaeoheterodonta</taxon>
        <taxon>Unionida</taxon>
        <taxon>Unionoidea</taxon>
        <taxon>Unionidae</taxon>
        <taxon>Unioninae</taxon>
        <taxon>Sinanodonta</taxon>
    </lineage>
</organism>
<dbReference type="Proteomes" id="UP001634394">
    <property type="component" value="Unassembled WGS sequence"/>
</dbReference>
<gene>
    <name evidence="1" type="ORF">ACJMK2_040611</name>
</gene>
<evidence type="ECO:0000313" key="1">
    <source>
        <dbReference type="EMBL" id="KAL3867761.1"/>
    </source>
</evidence>
<accession>A0ABD3W2Y3</accession>
<feature type="non-terminal residue" evidence="1">
    <location>
        <position position="92"/>
    </location>
</feature>
<reference evidence="1 2" key="1">
    <citation type="submission" date="2024-11" db="EMBL/GenBank/DDBJ databases">
        <title>Chromosome-level genome assembly of the freshwater bivalve Anodonta woodiana.</title>
        <authorList>
            <person name="Chen X."/>
        </authorList>
    </citation>
    <scope>NUCLEOTIDE SEQUENCE [LARGE SCALE GENOMIC DNA]</scope>
    <source>
        <strain evidence="1">MN2024</strain>
        <tissue evidence="1">Gills</tissue>
    </source>
</reference>
<sequence length="92" mass="9717">CCDSPEPSVDPAGFQVSNPRGIFPSSRRAPCVYLGLSNLHLTALHALFPLSNRGGAYVCTAGNPPETCRGPLLCHVNASLISIPHSSHIHKS</sequence>
<dbReference type="EMBL" id="JBJQND010000008">
    <property type="protein sequence ID" value="KAL3867761.1"/>
    <property type="molecule type" value="Genomic_DNA"/>
</dbReference>
<proteinExistence type="predicted"/>
<keyword evidence="2" id="KW-1185">Reference proteome</keyword>